<evidence type="ECO:0000313" key="5">
    <source>
        <dbReference type="Proteomes" id="UP000011715"/>
    </source>
</evidence>
<dbReference type="PANTHER" id="PTHR12277:SF81">
    <property type="entry name" value="PROTEIN ABHD13"/>
    <property type="match status" value="1"/>
</dbReference>
<dbReference type="InterPro" id="IPR029058">
    <property type="entry name" value="AB_hydrolase_fold"/>
</dbReference>
<dbReference type="VEuPathDB" id="FungiDB:MAPG_07643"/>
<reference evidence="4" key="5">
    <citation type="submission" date="2015-06" db="UniProtKB">
        <authorList>
            <consortium name="EnsemblFungi"/>
        </authorList>
    </citation>
    <scope>IDENTIFICATION</scope>
    <source>
        <strain evidence="4">ATCC 64411</strain>
    </source>
</reference>
<evidence type="ECO:0000256" key="1">
    <source>
        <dbReference type="SAM" id="Phobius"/>
    </source>
</evidence>
<dbReference type="Gene3D" id="3.40.50.1820">
    <property type="entry name" value="alpha/beta hydrolase"/>
    <property type="match status" value="1"/>
</dbReference>
<keyword evidence="5" id="KW-1185">Reference proteome</keyword>
<dbReference type="EMBL" id="GL876971">
    <property type="protein sequence ID" value="KLU88658.1"/>
    <property type="molecule type" value="Genomic_DNA"/>
</dbReference>
<proteinExistence type="predicted"/>
<dbReference type="EnsemblFungi" id="MAPG_07643T0">
    <property type="protein sequence ID" value="MAPG_07643T0"/>
    <property type="gene ID" value="MAPG_07643"/>
</dbReference>
<feature type="domain" description="AB hydrolase-1" evidence="2">
    <location>
        <begin position="128"/>
        <end position="238"/>
    </location>
</feature>
<name>A0A0C4E578_MAGP6</name>
<gene>
    <name evidence="3" type="ORF">MAPG_07643</name>
</gene>
<keyword evidence="1" id="KW-0472">Membrane</keyword>
<evidence type="ECO:0000313" key="3">
    <source>
        <dbReference type="EMBL" id="KLU88658.1"/>
    </source>
</evidence>
<dbReference type="OMA" id="WYEGRRV"/>
<keyword evidence="1" id="KW-0812">Transmembrane</keyword>
<dbReference type="EMBL" id="ADBL01001849">
    <property type="status" value="NOT_ANNOTATED_CDS"/>
    <property type="molecule type" value="Genomic_DNA"/>
</dbReference>
<sequence>MAWLDSQSLAATVVVSTIGGIAVIYAGFLCLCAIPFVQRNAVYAYRVNTLLWSNLNKPERWGFAKNQVTPFFINVPGSGSKVYAWHVMPLNVYAKHEETLLKQPEGPHDDFAHTEAFQTIKADPNSRVVISFHGNAGHIAQGVRPQHYHCVASMPSTHLITIDYRGFGHSPGSPTEEGLIADGIATVYFVLHVLEIPASRVVLLGQSLGTAVASAVAERFAQKGIDFAGIVLVAGFSSLPTMLTGYAIGGVLPVLKPLTLCPPLVRMFMRCVIDKWDSANRLADMVRVVLERDGHMHLQLVHAVNDGDIPCIESDKLFAAAVKGAVDLDDQAFLELKDGLTIRKGKGFAALYTQGNVKISHELVTDGAHNDIMTYAPVQLTLTRALEGCAARDMDH</sequence>
<accession>A0A0C4E578</accession>
<dbReference type="PANTHER" id="PTHR12277">
    <property type="entry name" value="ALPHA/BETA HYDROLASE DOMAIN-CONTAINING PROTEIN"/>
    <property type="match status" value="1"/>
</dbReference>
<keyword evidence="1" id="KW-1133">Transmembrane helix</keyword>
<feature type="transmembrane region" description="Helical" evidence="1">
    <location>
        <begin position="12"/>
        <end position="37"/>
    </location>
</feature>
<evidence type="ECO:0000313" key="4">
    <source>
        <dbReference type="EnsemblFungi" id="MAPG_07643T0"/>
    </source>
</evidence>
<reference evidence="4" key="4">
    <citation type="journal article" date="2015" name="G3 (Bethesda)">
        <title>Genome sequences of three phytopathogenic species of the Magnaporthaceae family of fungi.</title>
        <authorList>
            <person name="Okagaki L.H."/>
            <person name="Nunes C.C."/>
            <person name="Sailsbery J."/>
            <person name="Clay B."/>
            <person name="Brown D."/>
            <person name="John T."/>
            <person name="Oh Y."/>
            <person name="Young N."/>
            <person name="Fitzgerald M."/>
            <person name="Haas B.J."/>
            <person name="Zeng Q."/>
            <person name="Young S."/>
            <person name="Adiconis X."/>
            <person name="Fan L."/>
            <person name="Levin J.Z."/>
            <person name="Mitchell T.K."/>
            <person name="Okubara P.A."/>
            <person name="Farman M.L."/>
            <person name="Kohn L.M."/>
            <person name="Birren B."/>
            <person name="Ma L.-J."/>
            <person name="Dean R.A."/>
        </authorList>
    </citation>
    <scope>NUCLEOTIDE SEQUENCE</scope>
    <source>
        <strain evidence="4">ATCC 64411 / 73-15</strain>
    </source>
</reference>
<dbReference type="OrthoDB" id="446723at2759"/>
<organism evidence="4 5">
    <name type="scientific">Magnaporthiopsis poae (strain ATCC 64411 / 73-15)</name>
    <name type="common">Kentucky bluegrass fungus</name>
    <name type="synonym">Magnaporthe poae</name>
    <dbReference type="NCBI Taxonomy" id="644358"/>
    <lineage>
        <taxon>Eukaryota</taxon>
        <taxon>Fungi</taxon>
        <taxon>Dikarya</taxon>
        <taxon>Ascomycota</taxon>
        <taxon>Pezizomycotina</taxon>
        <taxon>Sordariomycetes</taxon>
        <taxon>Sordariomycetidae</taxon>
        <taxon>Magnaporthales</taxon>
        <taxon>Magnaporthaceae</taxon>
        <taxon>Magnaporthiopsis</taxon>
    </lineage>
</organism>
<dbReference type="Pfam" id="PF00561">
    <property type="entry name" value="Abhydrolase_1"/>
    <property type="match status" value="1"/>
</dbReference>
<protein>
    <recommendedName>
        <fullName evidence="2">AB hydrolase-1 domain-containing protein</fullName>
    </recommendedName>
</protein>
<reference evidence="5" key="1">
    <citation type="submission" date="2010-05" db="EMBL/GenBank/DDBJ databases">
        <title>The genome sequence of Magnaporthe poae strain ATCC 64411.</title>
        <authorList>
            <person name="Ma L.-J."/>
            <person name="Dead R."/>
            <person name="Young S."/>
            <person name="Zeng Q."/>
            <person name="Koehrsen M."/>
            <person name="Alvarado L."/>
            <person name="Berlin A."/>
            <person name="Chapman S.B."/>
            <person name="Chen Z."/>
            <person name="Freedman E."/>
            <person name="Gellesch M."/>
            <person name="Goldberg J."/>
            <person name="Griggs A."/>
            <person name="Gujja S."/>
            <person name="Heilman E.R."/>
            <person name="Heiman D."/>
            <person name="Hepburn T."/>
            <person name="Howarth C."/>
            <person name="Jen D."/>
            <person name="Larson L."/>
            <person name="Mehta T."/>
            <person name="Neiman D."/>
            <person name="Pearson M."/>
            <person name="Roberts A."/>
            <person name="Saif S."/>
            <person name="Shea T."/>
            <person name="Shenoy N."/>
            <person name="Sisk P."/>
            <person name="Stolte C."/>
            <person name="Sykes S."/>
            <person name="Walk T."/>
            <person name="White J."/>
            <person name="Yandava C."/>
            <person name="Haas B."/>
            <person name="Nusbaum C."/>
            <person name="Birren B."/>
        </authorList>
    </citation>
    <scope>NUCLEOTIDE SEQUENCE [LARGE SCALE GENOMIC DNA]</scope>
    <source>
        <strain evidence="5">ATCC 64411 / 73-15</strain>
    </source>
</reference>
<evidence type="ECO:0000259" key="2">
    <source>
        <dbReference type="Pfam" id="PF00561"/>
    </source>
</evidence>
<reference evidence="3" key="3">
    <citation type="submission" date="2011-03" db="EMBL/GenBank/DDBJ databases">
        <title>Annotation of Magnaporthe poae ATCC 64411.</title>
        <authorList>
            <person name="Ma L.-J."/>
            <person name="Dead R."/>
            <person name="Young S.K."/>
            <person name="Zeng Q."/>
            <person name="Gargeya S."/>
            <person name="Fitzgerald M."/>
            <person name="Haas B."/>
            <person name="Abouelleil A."/>
            <person name="Alvarado L."/>
            <person name="Arachchi H.M."/>
            <person name="Berlin A."/>
            <person name="Brown A."/>
            <person name="Chapman S.B."/>
            <person name="Chen Z."/>
            <person name="Dunbar C."/>
            <person name="Freedman E."/>
            <person name="Gearin G."/>
            <person name="Gellesch M."/>
            <person name="Goldberg J."/>
            <person name="Griggs A."/>
            <person name="Gujja S."/>
            <person name="Heiman D."/>
            <person name="Howarth C."/>
            <person name="Larson L."/>
            <person name="Lui A."/>
            <person name="MacDonald P.J.P."/>
            <person name="Mehta T."/>
            <person name="Montmayeur A."/>
            <person name="Murphy C."/>
            <person name="Neiman D."/>
            <person name="Pearson M."/>
            <person name="Priest M."/>
            <person name="Roberts A."/>
            <person name="Saif S."/>
            <person name="Shea T."/>
            <person name="Shenoy N."/>
            <person name="Sisk P."/>
            <person name="Stolte C."/>
            <person name="Sykes S."/>
            <person name="Yandava C."/>
            <person name="Wortman J."/>
            <person name="Nusbaum C."/>
            <person name="Birren B."/>
        </authorList>
    </citation>
    <scope>NUCLEOTIDE SEQUENCE</scope>
    <source>
        <strain evidence="3">ATCC 64411</strain>
    </source>
</reference>
<reference evidence="3" key="2">
    <citation type="submission" date="2010-05" db="EMBL/GenBank/DDBJ databases">
        <title>The Genome Sequence of Magnaporthe poae strain ATCC 64411.</title>
        <authorList>
            <consortium name="The Broad Institute Genome Sequencing Platform"/>
            <consortium name="Broad Institute Genome Sequencing Center for Infectious Disease"/>
            <person name="Ma L.-J."/>
            <person name="Dead R."/>
            <person name="Young S."/>
            <person name="Zeng Q."/>
            <person name="Koehrsen M."/>
            <person name="Alvarado L."/>
            <person name="Berlin A."/>
            <person name="Chapman S.B."/>
            <person name="Chen Z."/>
            <person name="Freedman E."/>
            <person name="Gellesch M."/>
            <person name="Goldberg J."/>
            <person name="Griggs A."/>
            <person name="Gujja S."/>
            <person name="Heilman E.R."/>
            <person name="Heiman D."/>
            <person name="Hepburn T."/>
            <person name="Howarth C."/>
            <person name="Jen D."/>
            <person name="Larson L."/>
            <person name="Mehta T."/>
            <person name="Neiman D."/>
            <person name="Pearson M."/>
            <person name="Roberts A."/>
            <person name="Saif S."/>
            <person name="Shea T."/>
            <person name="Shenoy N."/>
            <person name="Sisk P."/>
            <person name="Stolte C."/>
            <person name="Sykes S."/>
            <person name="Walk T."/>
            <person name="White J."/>
            <person name="Yandava C."/>
            <person name="Haas B."/>
            <person name="Nusbaum C."/>
            <person name="Birren B."/>
        </authorList>
    </citation>
    <scope>NUCLEOTIDE SEQUENCE</scope>
    <source>
        <strain evidence="3">ATCC 64411</strain>
    </source>
</reference>
<dbReference type="AlphaFoldDB" id="A0A0C4E578"/>
<dbReference type="eggNOG" id="KOG1552">
    <property type="taxonomic scope" value="Eukaryota"/>
</dbReference>
<dbReference type="STRING" id="644358.A0A0C4E578"/>
<dbReference type="SUPFAM" id="SSF53474">
    <property type="entry name" value="alpha/beta-Hydrolases"/>
    <property type="match status" value="1"/>
</dbReference>
<dbReference type="InterPro" id="IPR000073">
    <property type="entry name" value="AB_hydrolase_1"/>
</dbReference>
<dbReference type="Proteomes" id="UP000011715">
    <property type="component" value="Unassembled WGS sequence"/>
</dbReference>